<gene>
    <name evidence="2" type="ORF">CR513_00099</name>
</gene>
<dbReference type="AlphaFoldDB" id="A0A371IIF4"/>
<protein>
    <submittedName>
        <fullName evidence="2">Uncharacterized protein</fullName>
    </submittedName>
</protein>
<feature type="region of interest" description="Disordered" evidence="1">
    <location>
        <begin position="149"/>
        <end position="178"/>
    </location>
</feature>
<reference evidence="2" key="1">
    <citation type="submission" date="2018-05" db="EMBL/GenBank/DDBJ databases">
        <title>Draft genome of Mucuna pruriens seed.</title>
        <authorList>
            <person name="Nnadi N.E."/>
            <person name="Vos R."/>
            <person name="Hasami M.H."/>
            <person name="Devisetty U.K."/>
            <person name="Aguiy J.C."/>
        </authorList>
    </citation>
    <scope>NUCLEOTIDE SEQUENCE [LARGE SCALE GENOMIC DNA]</scope>
    <source>
        <strain evidence="2">JCA_2017</strain>
    </source>
</reference>
<feature type="non-terminal residue" evidence="2">
    <location>
        <position position="1"/>
    </location>
</feature>
<feature type="compositionally biased region" description="Basic and acidic residues" evidence="1">
    <location>
        <begin position="155"/>
        <end position="171"/>
    </location>
</feature>
<dbReference type="EMBL" id="QJKJ01000016">
    <property type="protein sequence ID" value="RDY14778.1"/>
    <property type="molecule type" value="Genomic_DNA"/>
</dbReference>
<name>A0A371IIF4_MUCPR</name>
<evidence type="ECO:0000256" key="1">
    <source>
        <dbReference type="SAM" id="MobiDB-lite"/>
    </source>
</evidence>
<proteinExistence type="predicted"/>
<evidence type="ECO:0000313" key="2">
    <source>
        <dbReference type="EMBL" id="RDY14778.1"/>
    </source>
</evidence>
<feature type="region of interest" description="Disordered" evidence="1">
    <location>
        <begin position="200"/>
        <end position="255"/>
    </location>
</feature>
<organism evidence="2 3">
    <name type="scientific">Mucuna pruriens</name>
    <name type="common">Velvet bean</name>
    <name type="synonym">Dolichos pruriens</name>
    <dbReference type="NCBI Taxonomy" id="157652"/>
    <lineage>
        <taxon>Eukaryota</taxon>
        <taxon>Viridiplantae</taxon>
        <taxon>Streptophyta</taxon>
        <taxon>Embryophyta</taxon>
        <taxon>Tracheophyta</taxon>
        <taxon>Spermatophyta</taxon>
        <taxon>Magnoliopsida</taxon>
        <taxon>eudicotyledons</taxon>
        <taxon>Gunneridae</taxon>
        <taxon>Pentapetalae</taxon>
        <taxon>rosids</taxon>
        <taxon>fabids</taxon>
        <taxon>Fabales</taxon>
        <taxon>Fabaceae</taxon>
        <taxon>Papilionoideae</taxon>
        <taxon>50 kb inversion clade</taxon>
        <taxon>NPAAA clade</taxon>
        <taxon>indigoferoid/millettioid clade</taxon>
        <taxon>Phaseoleae</taxon>
        <taxon>Mucuna</taxon>
    </lineage>
</organism>
<evidence type="ECO:0000313" key="3">
    <source>
        <dbReference type="Proteomes" id="UP000257109"/>
    </source>
</evidence>
<comment type="caution">
    <text evidence="2">The sequence shown here is derived from an EMBL/GenBank/DDBJ whole genome shotgun (WGS) entry which is preliminary data.</text>
</comment>
<sequence length="272" mass="30502">MSQRYEVKRELNLTRVGFLFLRISRVGEIKVNVVLGYRGQTFHLAFGSYGIESRPGLSDGRPVSVPGGVLLLSGHIDLKVGEVDRLSSQVGAYHKPPSGVFQLDLGVDATWKQESQMRASYLEMFTIAYDQNVNPLPVDVTSSDIQSFQSSLRSQRSEKDRRHEIHGDEPKINPIEFIKGSKSIEEHFKEMEVTLIRAHEVESQETTTPNHKKGSAPSQGRKEENGEVESESSQEETSSSESDYSSEETPYEGDLLMCASELWQLTSMNTRS</sequence>
<accession>A0A371IIF4</accession>
<dbReference type="Proteomes" id="UP000257109">
    <property type="component" value="Unassembled WGS sequence"/>
</dbReference>
<keyword evidence="3" id="KW-1185">Reference proteome</keyword>